<gene>
    <name evidence="8" type="primary">wzx</name>
    <name evidence="8" type="synonym">KL143_00015</name>
</gene>
<feature type="transmembrane region" description="Helical" evidence="7">
    <location>
        <begin position="40"/>
        <end position="62"/>
    </location>
</feature>
<evidence type="ECO:0000256" key="6">
    <source>
        <dbReference type="ARBA" id="ARBA00049738"/>
    </source>
</evidence>
<dbReference type="Pfam" id="PF01943">
    <property type="entry name" value="Polysacc_synt"/>
    <property type="match status" value="1"/>
</dbReference>
<dbReference type="PANTHER" id="PTHR30250:SF11">
    <property type="entry name" value="O-ANTIGEN TRANSPORTER-RELATED"/>
    <property type="match status" value="1"/>
</dbReference>
<feature type="transmembrane region" description="Helical" evidence="7">
    <location>
        <begin position="247"/>
        <end position="269"/>
    </location>
</feature>
<reference evidence="8" key="2">
    <citation type="submission" date="2016-08" db="EMBL/GenBank/DDBJ databases">
        <title>Klebsiella loci capsule.</title>
        <authorList>
            <person name="Holt K.E."/>
            <person name="Thomson N.R."/>
        </authorList>
    </citation>
    <scope>NUCLEOTIDE SEQUENCE</scope>
    <source>
        <strain evidence="8">INF200</strain>
    </source>
</reference>
<keyword evidence="4 7" id="KW-1133">Transmembrane helix</keyword>
<feature type="transmembrane region" description="Helical" evidence="7">
    <location>
        <begin position="354"/>
        <end position="379"/>
    </location>
</feature>
<evidence type="ECO:0000256" key="7">
    <source>
        <dbReference type="SAM" id="Phobius"/>
    </source>
</evidence>
<dbReference type="GO" id="GO:0005886">
    <property type="term" value="C:plasma membrane"/>
    <property type="evidence" value="ECO:0007669"/>
    <property type="project" value="UniProtKB-SubCell"/>
</dbReference>
<evidence type="ECO:0000256" key="2">
    <source>
        <dbReference type="ARBA" id="ARBA00022475"/>
    </source>
</evidence>
<dbReference type="PANTHER" id="PTHR30250">
    <property type="entry name" value="PST FAMILY PREDICTED COLANIC ACID TRANSPORTER"/>
    <property type="match status" value="1"/>
</dbReference>
<accession>A0A1C3SZR9</accession>
<dbReference type="InterPro" id="IPR050833">
    <property type="entry name" value="Poly_Biosynth_Transport"/>
</dbReference>
<reference evidence="8" key="1">
    <citation type="submission" date="2016-07" db="EMBL/GenBank/DDBJ databases">
        <authorList>
            <person name="Informatics P."/>
        </authorList>
    </citation>
    <scope>NUCLEOTIDE SEQUENCE</scope>
    <source>
        <strain evidence="8">INF200</strain>
    </source>
</reference>
<comment type="subcellular location">
    <subcellularLocation>
        <location evidence="1">Cell membrane</location>
        <topology evidence="1">Multi-pass membrane protein</topology>
    </subcellularLocation>
</comment>
<dbReference type="InterPro" id="IPR002797">
    <property type="entry name" value="Polysacc_synth"/>
</dbReference>
<feature type="transmembrane region" description="Helical" evidence="7">
    <location>
        <begin position="169"/>
        <end position="190"/>
    </location>
</feature>
<proteinExistence type="predicted"/>
<feature type="transmembrane region" description="Helical" evidence="7">
    <location>
        <begin position="7"/>
        <end position="28"/>
    </location>
</feature>
<dbReference type="RefSeq" id="WP_227648294.1">
    <property type="nucleotide sequence ID" value="NZ_CABWVC010000010.1"/>
</dbReference>
<evidence type="ECO:0000256" key="5">
    <source>
        <dbReference type="ARBA" id="ARBA00023136"/>
    </source>
</evidence>
<evidence type="ECO:0000313" key="8">
    <source>
        <dbReference type="EMBL" id="SCA96057.1"/>
    </source>
</evidence>
<feature type="transmembrane region" description="Helical" evidence="7">
    <location>
        <begin position="385"/>
        <end position="402"/>
    </location>
</feature>
<evidence type="ECO:0000256" key="4">
    <source>
        <dbReference type="ARBA" id="ARBA00022989"/>
    </source>
</evidence>
<feature type="transmembrane region" description="Helical" evidence="7">
    <location>
        <begin position="140"/>
        <end position="163"/>
    </location>
</feature>
<name>A0A1C3SZR9_KLEPN</name>
<feature type="transmembrane region" description="Helical" evidence="7">
    <location>
        <begin position="290"/>
        <end position="311"/>
    </location>
</feature>
<evidence type="ECO:0000256" key="3">
    <source>
        <dbReference type="ARBA" id="ARBA00022692"/>
    </source>
</evidence>
<dbReference type="AlphaFoldDB" id="A0A1C3SZR9"/>
<evidence type="ECO:0000256" key="1">
    <source>
        <dbReference type="ARBA" id="ARBA00004651"/>
    </source>
</evidence>
<keyword evidence="2" id="KW-1003">Cell membrane</keyword>
<feature type="transmembrane region" description="Helical" evidence="7">
    <location>
        <begin position="82"/>
        <end position="103"/>
    </location>
</feature>
<keyword evidence="5 7" id="KW-0472">Membrane</keyword>
<keyword evidence="3 7" id="KW-0812">Transmembrane</keyword>
<sequence>MKKLAGAAMLSAGDILGKLIGFLILPYLTSKMGVSEYGLLTLYLSFIQILIILISFSGQGLLPVKYIQENENASLIFRHDNINLAIFSSIFILLVFVFFKFFLSINIPFSDAFFIVFASLVQGVNVINLSHLRISQTYKLASIGQFSLSVLNVLFTIVLFSFLDGTAEYRLMAVTLSFLLVQLFYSYSIFSKLNVDYSKRRTSKRQSYKEIMLYGISLWPHHGSYWIKSTIDRFFIAHYMSVAVVGVYGLALQLSSILMLFFSVISQAFQPFIYRYLNEKDFLSVKRIQFIYVCFVLFCALVYYIVTPYAFPYLFSHKFNKAILYFNYLLPGTAFMCIYYIYTHVLFFYKRNKIISTITASSMLIHLIGILCVILIHISVEMFCVVYTVSSAFACIATACVCSKNIKAMRRSVNDS</sequence>
<dbReference type="EMBL" id="LT603719">
    <property type="protein sequence ID" value="SCA96057.1"/>
    <property type="molecule type" value="Genomic_DNA"/>
</dbReference>
<protein>
    <recommendedName>
        <fullName evidence="6">Putative O-antigen transporter</fullName>
    </recommendedName>
</protein>
<organism evidence="8">
    <name type="scientific">Klebsiella pneumoniae</name>
    <dbReference type="NCBI Taxonomy" id="573"/>
    <lineage>
        <taxon>Bacteria</taxon>
        <taxon>Pseudomonadati</taxon>
        <taxon>Pseudomonadota</taxon>
        <taxon>Gammaproteobacteria</taxon>
        <taxon>Enterobacterales</taxon>
        <taxon>Enterobacteriaceae</taxon>
        <taxon>Klebsiella/Raoultella group</taxon>
        <taxon>Klebsiella</taxon>
        <taxon>Klebsiella pneumoniae complex</taxon>
    </lineage>
</organism>
<feature type="transmembrane region" description="Helical" evidence="7">
    <location>
        <begin position="323"/>
        <end position="342"/>
    </location>
</feature>
<feature type="transmembrane region" description="Helical" evidence="7">
    <location>
        <begin position="109"/>
        <end position="128"/>
    </location>
</feature>